<evidence type="ECO:0000256" key="1">
    <source>
        <dbReference type="SAM" id="SignalP"/>
    </source>
</evidence>
<feature type="chain" id="PRO_5044764600" evidence="1">
    <location>
        <begin position="17"/>
        <end position="145"/>
    </location>
</feature>
<evidence type="ECO:0000313" key="2">
    <source>
        <dbReference type="EMBL" id="KAL3531070.1"/>
    </source>
</evidence>
<dbReference type="Proteomes" id="UP001630127">
    <property type="component" value="Unassembled WGS sequence"/>
</dbReference>
<reference evidence="2 3" key="1">
    <citation type="submission" date="2024-11" db="EMBL/GenBank/DDBJ databases">
        <title>A near-complete genome assembly of Cinchona calisaya.</title>
        <authorList>
            <person name="Lian D.C."/>
            <person name="Zhao X.W."/>
            <person name="Wei L."/>
        </authorList>
    </citation>
    <scope>NUCLEOTIDE SEQUENCE [LARGE SCALE GENOMIC DNA]</scope>
    <source>
        <tissue evidence="2">Nenye</tissue>
    </source>
</reference>
<organism evidence="2 3">
    <name type="scientific">Cinchona calisaya</name>
    <dbReference type="NCBI Taxonomy" id="153742"/>
    <lineage>
        <taxon>Eukaryota</taxon>
        <taxon>Viridiplantae</taxon>
        <taxon>Streptophyta</taxon>
        <taxon>Embryophyta</taxon>
        <taxon>Tracheophyta</taxon>
        <taxon>Spermatophyta</taxon>
        <taxon>Magnoliopsida</taxon>
        <taxon>eudicotyledons</taxon>
        <taxon>Gunneridae</taxon>
        <taxon>Pentapetalae</taxon>
        <taxon>asterids</taxon>
        <taxon>lamiids</taxon>
        <taxon>Gentianales</taxon>
        <taxon>Rubiaceae</taxon>
        <taxon>Cinchonoideae</taxon>
        <taxon>Cinchoneae</taxon>
        <taxon>Cinchona</taxon>
    </lineage>
</organism>
<feature type="signal peptide" evidence="1">
    <location>
        <begin position="1"/>
        <end position="16"/>
    </location>
</feature>
<comment type="caution">
    <text evidence="2">The sequence shown here is derived from an EMBL/GenBank/DDBJ whole genome shotgun (WGS) entry which is preliminary data.</text>
</comment>
<gene>
    <name evidence="2" type="ORF">ACH5RR_010392</name>
</gene>
<dbReference type="AlphaFoldDB" id="A0ABD3AIT2"/>
<protein>
    <submittedName>
        <fullName evidence="2">Uncharacterized protein</fullName>
    </submittedName>
</protein>
<proteinExistence type="predicted"/>
<dbReference type="EMBL" id="JBJUIK010000004">
    <property type="protein sequence ID" value="KAL3531070.1"/>
    <property type="molecule type" value="Genomic_DNA"/>
</dbReference>
<keyword evidence="3" id="KW-1185">Reference proteome</keyword>
<keyword evidence="1" id="KW-0732">Signal</keyword>
<sequence>MVLFLFNLVFLALSTMLNIISRLIFQGTAHFIVLTIQAFKLPGQAVQGLLEKLGDVIKACLEYLVELVIEAISTLISSLFDLVKDGVSGSATAAGSAIGGLATLIDGLVKDLPEVLQGFSEMITTVATDLWDNYKDALGYINENL</sequence>
<evidence type="ECO:0000313" key="3">
    <source>
        <dbReference type="Proteomes" id="UP001630127"/>
    </source>
</evidence>
<name>A0ABD3AIT2_9GENT</name>
<accession>A0ABD3AIT2</accession>